<gene>
    <name evidence="1" type="ORF">DARMORV10_C09P06970.1</name>
</gene>
<reference evidence="1" key="1">
    <citation type="submission" date="2021-01" db="EMBL/GenBank/DDBJ databases">
        <authorList>
            <consortium name="Genoscope - CEA"/>
            <person name="William W."/>
        </authorList>
    </citation>
    <scope>NUCLEOTIDE SEQUENCE</scope>
</reference>
<organism evidence="1">
    <name type="scientific">Brassica napus</name>
    <name type="common">Rape</name>
    <dbReference type="NCBI Taxonomy" id="3708"/>
    <lineage>
        <taxon>Eukaryota</taxon>
        <taxon>Viridiplantae</taxon>
        <taxon>Streptophyta</taxon>
        <taxon>Embryophyta</taxon>
        <taxon>Tracheophyta</taxon>
        <taxon>Spermatophyta</taxon>
        <taxon>Magnoliopsida</taxon>
        <taxon>eudicotyledons</taxon>
        <taxon>Gunneridae</taxon>
        <taxon>Pentapetalae</taxon>
        <taxon>rosids</taxon>
        <taxon>malvids</taxon>
        <taxon>Brassicales</taxon>
        <taxon>Brassicaceae</taxon>
        <taxon>Brassiceae</taxon>
        <taxon>Brassica</taxon>
    </lineage>
</organism>
<proteinExistence type="predicted"/>
<accession>A0A816IST2</accession>
<dbReference type="EMBL" id="HG994373">
    <property type="protein sequence ID" value="CAF1716254.1"/>
    <property type="molecule type" value="Genomic_DNA"/>
</dbReference>
<name>A0A816IST2_BRANA</name>
<dbReference type="Proteomes" id="UP001295469">
    <property type="component" value="Chromosome C09"/>
</dbReference>
<dbReference type="AlphaFoldDB" id="A0A816IST2"/>
<protein>
    <submittedName>
        <fullName evidence="1">(rape) hypothetical protein</fullName>
    </submittedName>
</protein>
<evidence type="ECO:0000313" key="1">
    <source>
        <dbReference type="EMBL" id="CAF1716254.1"/>
    </source>
</evidence>
<sequence>MFILFNSQREIYTGSKFDWATNWPFKTGLEKACI</sequence>